<keyword evidence="3 5" id="KW-0413">Isomerase</keyword>
<evidence type="ECO:0000259" key="4">
    <source>
        <dbReference type="PROSITE" id="PS50072"/>
    </source>
</evidence>
<dbReference type="InterPro" id="IPR002130">
    <property type="entry name" value="Cyclophilin-type_PPIase_dom"/>
</dbReference>
<dbReference type="SUPFAM" id="SSF50891">
    <property type="entry name" value="Cyclophilin-like"/>
    <property type="match status" value="1"/>
</dbReference>
<dbReference type="HOGENOM" id="CLU_2459794_0_0_6"/>
<dbReference type="AlphaFoldDB" id="G9ZGN2"/>
<evidence type="ECO:0000313" key="6">
    <source>
        <dbReference type="Proteomes" id="UP000004750"/>
    </source>
</evidence>
<dbReference type="Pfam" id="PF00160">
    <property type="entry name" value="Pro_isomerase"/>
    <property type="match status" value="1"/>
</dbReference>
<name>G9ZGN2_9GAMM</name>
<dbReference type="PANTHER" id="PTHR43246">
    <property type="entry name" value="PEPTIDYL-PROLYL CIS-TRANS ISOMERASE CYP38, CHLOROPLASTIC"/>
    <property type="match status" value="1"/>
</dbReference>
<comment type="caution">
    <text evidence="5">The sequence shown here is derived from an EMBL/GenBank/DDBJ whole genome shotgun (WGS) entry which is preliminary data.</text>
</comment>
<dbReference type="InterPro" id="IPR029000">
    <property type="entry name" value="Cyclophilin-like_dom_sf"/>
</dbReference>
<dbReference type="InterPro" id="IPR044665">
    <property type="entry name" value="E_coli_cyclophilin_A-like"/>
</dbReference>
<evidence type="ECO:0000313" key="5">
    <source>
        <dbReference type="EMBL" id="EHM53133.1"/>
    </source>
</evidence>
<dbReference type="EC" id="5.2.1.8" evidence="1"/>
<evidence type="ECO:0000256" key="1">
    <source>
        <dbReference type="ARBA" id="ARBA00013194"/>
    </source>
</evidence>
<sequence length="88" mass="9384">AMARTSDPHSATSQFFINLVDNDALNPGGADSYGYAVFGKVTSGMNVVDAIAKVPTEKRPPHANVPAETITIQSVEILPEKTKEAKQK</sequence>
<evidence type="ECO:0000256" key="3">
    <source>
        <dbReference type="ARBA" id="ARBA00023235"/>
    </source>
</evidence>
<feature type="non-terminal residue" evidence="5">
    <location>
        <position position="1"/>
    </location>
</feature>
<dbReference type="STRING" id="797473.HMPREF9080_01936"/>
<dbReference type="Gene3D" id="2.40.100.10">
    <property type="entry name" value="Cyclophilin-like"/>
    <property type="match status" value="1"/>
</dbReference>
<keyword evidence="2" id="KW-0697">Rotamase</keyword>
<dbReference type="RefSeq" id="WP_006985935.1">
    <property type="nucleotide sequence ID" value="NZ_JH417939.1"/>
</dbReference>
<accession>G9ZGN2</accession>
<proteinExistence type="predicted"/>
<dbReference type="Proteomes" id="UP000004750">
    <property type="component" value="Unassembled WGS sequence"/>
</dbReference>
<organism evidence="5 6">
    <name type="scientific">Cardiobacterium valvarum F0432</name>
    <dbReference type="NCBI Taxonomy" id="797473"/>
    <lineage>
        <taxon>Bacteria</taxon>
        <taxon>Pseudomonadati</taxon>
        <taxon>Pseudomonadota</taxon>
        <taxon>Gammaproteobacteria</taxon>
        <taxon>Cardiobacteriales</taxon>
        <taxon>Cardiobacteriaceae</taxon>
        <taxon>Cardiobacterium</taxon>
    </lineage>
</organism>
<protein>
    <recommendedName>
        <fullName evidence="1">peptidylprolyl isomerase</fullName>
        <ecNumber evidence="1">5.2.1.8</ecNumber>
    </recommendedName>
</protein>
<reference evidence="5 6" key="1">
    <citation type="submission" date="2011-08" db="EMBL/GenBank/DDBJ databases">
        <authorList>
            <person name="Weinstock G."/>
            <person name="Sodergren E."/>
            <person name="Clifton S."/>
            <person name="Fulton L."/>
            <person name="Fulton B."/>
            <person name="Courtney L."/>
            <person name="Fronick C."/>
            <person name="Harrison M."/>
            <person name="Strong C."/>
            <person name="Farmer C."/>
            <person name="Delahaunty K."/>
            <person name="Markovic C."/>
            <person name="Hall O."/>
            <person name="Minx P."/>
            <person name="Tomlinson C."/>
            <person name="Mitreva M."/>
            <person name="Hou S."/>
            <person name="Chen J."/>
            <person name="Wollam A."/>
            <person name="Pepin K.H."/>
            <person name="Johnson M."/>
            <person name="Bhonagiri V."/>
            <person name="Zhang X."/>
            <person name="Suruliraj S."/>
            <person name="Warren W."/>
            <person name="Chinwalla A."/>
            <person name="Mardis E.R."/>
            <person name="Wilson R.K."/>
        </authorList>
    </citation>
    <scope>NUCLEOTIDE SEQUENCE [LARGE SCALE GENOMIC DNA]</scope>
    <source>
        <strain evidence="5 6">F0432</strain>
    </source>
</reference>
<feature type="domain" description="PPIase cyclophilin-type" evidence="4">
    <location>
        <begin position="1"/>
        <end position="77"/>
    </location>
</feature>
<dbReference type="PROSITE" id="PS50072">
    <property type="entry name" value="CSA_PPIASE_2"/>
    <property type="match status" value="1"/>
</dbReference>
<dbReference type="EMBL" id="AGCM01000112">
    <property type="protein sequence ID" value="EHM53133.1"/>
    <property type="molecule type" value="Genomic_DNA"/>
</dbReference>
<dbReference type="PATRIC" id="fig|797473.3.peg.1579"/>
<evidence type="ECO:0000256" key="2">
    <source>
        <dbReference type="ARBA" id="ARBA00023110"/>
    </source>
</evidence>
<gene>
    <name evidence="5" type="ORF">HMPREF9080_01936</name>
</gene>
<dbReference type="GO" id="GO:0003755">
    <property type="term" value="F:peptidyl-prolyl cis-trans isomerase activity"/>
    <property type="evidence" value="ECO:0007669"/>
    <property type="project" value="UniProtKB-KW"/>
</dbReference>